<dbReference type="PROSITE" id="PS50043">
    <property type="entry name" value="HTH_LUXR_2"/>
    <property type="match status" value="1"/>
</dbReference>
<dbReference type="SUPFAM" id="SSF48452">
    <property type="entry name" value="TPR-like"/>
    <property type="match status" value="1"/>
</dbReference>
<accession>A0A918MCF5</accession>
<dbReference type="InterPro" id="IPR016032">
    <property type="entry name" value="Sig_transdc_resp-reg_C-effctor"/>
</dbReference>
<comment type="caution">
    <text evidence="2">The sequence shown here is derived from an EMBL/GenBank/DDBJ whole genome shotgun (WGS) entry which is preliminary data.</text>
</comment>
<dbReference type="SUPFAM" id="SSF52540">
    <property type="entry name" value="P-loop containing nucleoside triphosphate hydrolases"/>
    <property type="match status" value="1"/>
</dbReference>
<evidence type="ECO:0000313" key="3">
    <source>
        <dbReference type="Proteomes" id="UP000618795"/>
    </source>
</evidence>
<dbReference type="InterPro" id="IPR049945">
    <property type="entry name" value="AAA_22"/>
</dbReference>
<dbReference type="GO" id="GO:0003677">
    <property type="term" value="F:DNA binding"/>
    <property type="evidence" value="ECO:0007669"/>
    <property type="project" value="InterPro"/>
</dbReference>
<dbReference type="CDD" id="cd06170">
    <property type="entry name" value="LuxR_C_like"/>
    <property type="match status" value="1"/>
</dbReference>
<dbReference type="Gene3D" id="3.40.50.300">
    <property type="entry name" value="P-loop containing nucleotide triphosphate hydrolases"/>
    <property type="match status" value="1"/>
</dbReference>
<reference evidence="2" key="2">
    <citation type="submission" date="2020-09" db="EMBL/GenBank/DDBJ databases">
        <authorList>
            <person name="Sun Q."/>
            <person name="Ohkuma M."/>
        </authorList>
    </citation>
    <scope>NUCLEOTIDE SEQUENCE</scope>
    <source>
        <strain evidence="2">JCM 4369</strain>
    </source>
</reference>
<feature type="domain" description="HTH luxR-type" evidence="1">
    <location>
        <begin position="793"/>
        <end position="858"/>
    </location>
</feature>
<protein>
    <recommendedName>
        <fullName evidence="1">HTH luxR-type domain-containing protein</fullName>
    </recommendedName>
</protein>
<organism evidence="2 3">
    <name type="scientific">Streptomyces filipinensis</name>
    <dbReference type="NCBI Taxonomy" id="66887"/>
    <lineage>
        <taxon>Bacteria</taxon>
        <taxon>Bacillati</taxon>
        <taxon>Actinomycetota</taxon>
        <taxon>Actinomycetes</taxon>
        <taxon>Kitasatosporales</taxon>
        <taxon>Streptomycetaceae</taxon>
        <taxon>Streptomyces</taxon>
    </lineage>
</organism>
<dbReference type="SUPFAM" id="SSF46894">
    <property type="entry name" value="C-terminal effector domain of the bipartite response regulators"/>
    <property type="match status" value="1"/>
</dbReference>
<dbReference type="Pfam" id="PF00196">
    <property type="entry name" value="GerE"/>
    <property type="match status" value="1"/>
</dbReference>
<dbReference type="Pfam" id="PF13424">
    <property type="entry name" value="TPR_12"/>
    <property type="match status" value="1"/>
</dbReference>
<dbReference type="Gene3D" id="1.10.10.10">
    <property type="entry name" value="Winged helix-like DNA-binding domain superfamily/Winged helix DNA-binding domain"/>
    <property type="match status" value="1"/>
</dbReference>
<sequence length="866" mass="91784">MAGPATVPVTARVTAGQGPAEADGRFSQGHMAEGDGFVPGRYGQESGMGRSRTCELCGAALIVRPHGGRPARYCSSACRQRALRRRAASGVAPAVPAAGGSVLPSALDSFVGRQHELSDLRSLLRRTRLLTLTGAGGVGKTRLALEFAKGLPKRFARADLVELASLQDGALLTQTLTTALGVRERAGRTGVDVLVRAIGDTSQVLILDNCEHLAEPCARLVATLLGRCPRLRILATSREALRVPGETVFRVGELTLPPADAGDDATALLRSEAVRLFVDRAASNSPGFTLHRGNGHLVAEICRRLDGLALAVELVARHVGALALSDVLAGLEDQFSQLDLLTGGSRTGPARHSGLAAAVDWSHRLLDPAEQAVFRRLSVLVGGFDTTAAQTVCTGDGIARREVFRILCALEAKSLVVRQPGERAPTRFRQLSAIRVYALERLRASGELHATLGRAFAWLTELAGRGRGEVFADQAGSPLAGERDNLASVLACGAGHGDAVRVRLTLELARVHYQQEQPSAARALLTGLLRGAGGRALGGQVPALAARVACQQADPDEALRLGEQAVRSERIRRDAAGLANALDARAAARLCRGEFAEAVADLRECLEVVASSGSPQDTAWCTHHLAWALLQAGGELEADELMSRCLPVLRQQAPWPRTAAALHTAGAVRLALGRLRSAETLFAEVLRIVPEASFHALYPVEGLALVAVESGDMQRALRLYEASAQERRRLDTEPEAPWRHRVEQAAARARTRLSAAAQEAAVAGARGLRGERLVAYALGAAGGEERTGRHVRATGRPIPLTARESTVAGLVAEGLTNRQIADRLGLSVHTVATHLDKIRDKLGLRSRTQIAVWAAARTEGGCTAPR</sequence>
<dbReference type="Pfam" id="PF13401">
    <property type="entry name" value="AAA_22"/>
    <property type="match status" value="1"/>
</dbReference>
<dbReference type="Gene3D" id="1.25.40.10">
    <property type="entry name" value="Tetratricopeptide repeat domain"/>
    <property type="match status" value="1"/>
</dbReference>
<dbReference type="SMART" id="SM00421">
    <property type="entry name" value="HTH_LUXR"/>
    <property type="match status" value="1"/>
</dbReference>
<evidence type="ECO:0000259" key="1">
    <source>
        <dbReference type="PROSITE" id="PS50043"/>
    </source>
</evidence>
<dbReference type="InterPro" id="IPR000792">
    <property type="entry name" value="Tscrpt_reg_LuxR_C"/>
</dbReference>
<dbReference type="InterPro" id="IPR036388">
    <property type="entry name" value="WH-like_DNA-bd_sf"/>
</dbReference>
<name>A0A918MCF5_9ACTN</name>
<dbReference type="PRINTS" id="PR00038">
    <property type="entry name" value="HTHLUXR"/>
</dbReference>
<dbReference type="PANTHER" id="PTHR47691:SF3">
    <property type="entry name" value="HTH-TYPE TRANSCRIPTIONAL REGULATOR RV0890C-RELATED"/>
    <property type="match status" value="1"/>
</dbReference>
<evidence type="ECO:0000313" key="2">
    <source>
        <dbReference type="EMBL" id="GGV07186.1"/>
    </source>
</evidence>
<reference evidence="2" key="1">
    <citation type="journal article" date="2014" name="Int. J. Syst. Evol. Microbiol.">
        <title>Complete genome sequence of Corynebacterium casei LMG S-19264T (=DSM 44701T), isolated from a smear-ripened cheese.</title>
        <authorList>
            <consortium name="US DOE Joint Genome Institute (JGI-PGF)"/>
            <person name="Walter F."/>
            <person name="Albersmeier A."/>
            <person name="Kalinowski J."/>
            <person name="Ruckert C."/>
        </authorList>
    </citation>
    <scope>NUCLEOTIDE SEQUENCE</scope>
    <source>
        <strain evidence="2">JCM 4369</strain>
    </source>
</reference>
<dbReference type="InterPro" id="IPR011990">
    <property type="entry name" value="TPR-like_helical_dom_sf"/>
</dbReference>
<dbReference type="PANTHER" id="PTHR47691">
    <property type="entry name" value="REGULATOR-RELATED"/>
    <property type="match status" value="1"/>
</dbReference>
<dbReference type="AlphaFoldDB" id="A0A918MCF5"/>
<dbReference type="InterPro" id="IPR027417">
    <property type="entry name" value="P-loop_NTPase"/>
</dbReference>
<keyword evidence="3" id="KW-1185">Reference proteome</keyword>
<gene>
    <name evidence="2" type="ORF">GCM10010260_51080</name>
</gene>
<dbReference type="GO" id="GO:0006355">
    <property type="term" value="P:regulation of DNA-templated transcription"/>
    <property type="evidence" value="ECO:0007669"/>
    <property type="project" value="InterPro"/>
</dbReference>
<dbReference type="GO" id="GO:0016887">
    <property type="term" value="F:ATP hydrolysis activity"/>
    <property type="evidence" value="ECO:0007669"/>
    <property type="project" value="InterPro"/>
</dbReference>
<dbReference type="EMBL" id="BMTD01000012">
    <property type="protein sequence ID" value="GGV07186.1"/>
    <property type="molecule type" value="Genomic_DNA"/>
</dbReference>
<proteinExistence type="predicted"/>
<dbReference type="Proteomes" id="UP000618795">
    <property type="component" value="Unassembled WGS sequence"/>
</dbReference>